<reference evidence="2" key="2">
    <citation type="submission" date="2023-06" db="EMBL/GenBank/DDBJ databases">
        <authorList>
            <person name="Lucena T."/>
            <person name="Sun Q."/>
        </authorList>
    </citation>
    <scope>NUCLEOTIDE SEQUENCE</scope>
    <source>
        <strain evidence="2">CECT 8869</strain>
    </source>
</reference>
<keyword evidence="1" id="KW-1133">Transmembrane helix</keyword>
<feature type="transmembrane region" description="Helical" evidence="1">
    <location>
        <begin position="171"/>
        <end position="189"/>
    </location>
</feature>
<feature type="transmembrane region" description="Helical" evidence="1">
    <location>
        <begin position="219"/>
        <end position="238"/>
    </location>
</feature>
<evidence type="ECO:0000256" key="1">
    <source>
        <dbReference type="SAM" id="Phobius"/>
    </source>
</evidence>
<dbReference type="RefSeq" id="WP_304437023.1">
    <property type="nucleotide sequence ID" value="NZ_JAUKUC010000001.1"/>
</dbReference>
<evidence type="ECO:0000313" key="3">
    <source>
        <dbReference type="Proteomes" id="UP001168579"/>
    </source>
</evidence>
<organism evidence="2 3">
    <name type="scientific">Maribacter confluentis</name>
    <dbReference type="NCBI Taxonomy" id="1656093"/>
    <lineage>
        <taxon>Bacteria</taxon>
        <taxon>Pseudomonadati</taxon>
        <taxon>Bacteroidota</taxon>
        <taxon>Flavobacteriia</taxon>
        <taxon>Flavobacteriales</taxon>
        <taxon>Flavobacteriaceae</taxon>
        <taxon>Maribacter</taxon>
    </lineage>
</organism>
<feature type="transmembrane region" description="Helical" evidence="1">
    <location>
        <begin position="195"/>
        <end position="212"/>
    </location>
</feature>
<feature type="transmembrane region" description="Helical" evidence="1">
    <location>
        <begin position="338"/>
        <end position="355"/>
    </location>
</feature>
<feature type="transmembrane region" description="Helical" evidence="1">
    <location>
        <begin position="68"/>
        <end position="89"/>
    </location>
</feature>
<dbReference type="EMBL" id="JAUKUC010000001">
    <property type="protein sequence ID" value="MDO1514315.1"/>
    <property type="molecule type" value="Genomic_DNA"/>
</dbReference>
<accession>A0ABT8RUA4</accession>
<evidence type="ECO:0000313" key="2">
    <source>
        <dbReference type="EMBL" id="MDO1514315.1"/>
    </source>
</evidence>
<proteinExistence type="predicted"/>
<protein>
    <recommendedName>
        <fullName evidence="4">O-antigen ligase family protein</fullName>
    </recommendedName>
</protein>
<feature type="transmembrane region" description="Helical" evidence="1">
    <location>
        <begin position="101"/>
        <end position="127"/>
    </location>
</feature>
<keyword evidence="3" id="KW-1185">Reference proteome</keyword>
<reference evidence="2" key="1">
    <citation type="journal article" date="2014" name="Int. J. Syst. Evol. Microbiol.">
        <title>Complete genome of a new Firmicutes species belonging to the dominant human colonic microbiota ('Ruminococcus bicirculans') reveals two chromosomes and a selective capacity to utilize plant glucans.</title>
        <authorList>
            <consortium name="NISC Comparative Sequencing Program"/>
            <person name="Wegmann U."/>
            <person name="Louis P."/>
            <person name="Goesmann A."/>
            <person name="Henrissat B."/>
            <person name="Duncan S.H."/>
            <person name="Flint H.J."/>
        </authorList>
    </citation>
    <scope>NUCLEOTIDE SEQUENCE</scope>
    <source>
        <strain evidence="2">CECT 8869</strain>
    </source>
</reference>
<keyword evidence="1" id="KW-0472">Membrane</keyword>
<name>A0ABT8RUA4_9FLAO</name>
<feature type="transmembrane region" description="Helical" evidence="1">
    <location>
        <begin position="147"/>
        <end position="164"/>
    </location>
</feature>
<evidence type="ECO:0008006" key="4">
    <source>
        <dbReference type="Google" id="ProtNLM"/>
    </source>
</evidence>
<feature type="transmembrane region" description="Helical" evidence="1">
    <location>
        <begin position="298"/>
        <end position="318"/>
    </location>
</feature>
<comment type="caution">
    <text evidence="2">The sequence shown here is derived from an EMBL/GenBank/DDBJ whole genome shotgun (WGS) entry which is preliminary data.</text>
</comment>
<sequence>MGLVPFILLSGYMIDPMHYGFIFGYFLLIYLVFLGKDIFQLTDKSSTVLLLFSLIYATFYAFDPTSGIQYIGIYAVFPFSFYLLGKHISSKFKDSNDLSNLFLIIAVIYSSIALISVLSNIINYGFIALDRDVPSIWGNTQNATGTAVYLFANMCIPAILLFSFKTRKKLYNIILIAIYIASIACVLRLGSRTQIIISLLTLIASILFLFTSVSAKNKILIVIGVLVITNVVISYLNLDFNSDLLSAYAGRMESKEYGAATAGGRTQRWALSIEYLFKEPLGWNVKEFGLSHNLWLDVARTGTIISFILLIIYTIISLKNTFGLLQNKLENLAFKNQVLVYTMGFMLQFFVEPIMEGSLELFTFFCMFQGAINGRIKTLESITTDDHTI</sequence>
<feature type="transmembrane region" description="Helical" evidence="1">
    <location>
        <begin position="46"/>
        <end position="62"/>
    </location>
</feature>
<gene>
    <name evidence="2" type="ORF">Q2T41_16800</name>
</gene>
<dbReference type="Proteomes" id="UP001168579">
    <property type="component" value="Unassembled WGS sequence"/>
</dbReference>
<keyword evidence="1" id="KW-0812">Transmembrane</keyword>
<feature type="transmembrane region" description="Helical" evidence="1">
    <location>
        <begin position="16"/>
        <end position="34"/>
    </location>
</feature>